<evidence type="ECO:0000313" key="2">
    <source>
        <dbReference type="EMBL" id="CAL1711411.1"/>
    </source>
</evidence>
<protein>
    <recommendedName>
        <fullName evidence="1">Ty3 transposon capsid-like protein domain-containing protein</fullName>
    </recommendedName>
</protein>
<dbReference type="EMBL" id="OZ037949">
    <property type="protein sequence ID" value="CAL1711411.1"/>
    <property type="molecule type" value="Genomic_DNA"/>
</dbReference>
<keyword evidence="3" id="KW-1185">Reference proteome</keyword>
<reference evidence="3" key="1">
    <citation type="submission" date="2024-04" db="EMBL/GenBank/DDBJ databases">
        <authorList>
            <person name="Shaw F."/>
            <person name="Minotto A."/>
        </authorList>
    </citation>
    <scope>NUCLEOTIDE SEQUENCE [LARGE SCALE GENOMIC DNA]</scope>
</reference>
<name>A0ABP1DUA9_9APHY</name>
<accession>A0ABP1DUA9</accession>
<dbReference type="Pfam" id="PF19259">
    <property type="entry name" value="Ty3_capsid"/>
    <property type="match status" value="1"/>
</dbReference>
<feature type="domain" description="Ty3 transposon capsid-like protein" evidence="1">
    <location>
        <begin position="122"/>
        <end position="258"/>
    </location>
</feature>
<proteinExistence type="predicted"/>
<dbReference type="Proteomes" id="UP001497453">
    <property type="component" value="Chromosome 6"/>
</dbReference>
<organism evidence="2 3">
    <name type="scientific">Somion occarium</name>
    <dbReference type="NCBI Taxonomy" id="3059160"/>
    <lineage>
        <taxon>Eukaryota</taxon>
        <taxon>Fungi</taxon>
        <taxon>Dikarya</taxon>
        <taxon>Basidiomycota</taxon>
        <taxon>Agaricomycotina</taxon>
        <taxon>Agaricomycetes</taxon>
        <taxon>Polyporales</taxon>
        <taxon>Cerrenaceae</taxon>
        <taxon>Somion</taxon>
    </lineage>
</organism>
<evidence type="ECO:0000313" key="3">
    <source>
        <dbReference type="Proteomes" id="UP001497453"/>
    </source>
</evidence>
<dbReference type="InterPro" id="IPR045358">
    <property type="entry name" value="Ty3_capsid"/>
</dbReference>
<sequence length="272" mass="30016">MNTPAPDLTPVPPYAQGKNGQFYGGIPPQFALCPQAGPVPQPPVGTSSSMPQPLPNQAACECALFEAIVGLGQCTEHLGNAVLGIANHFAHFQPQPAPAQLAPTQPAPHPVSQEWPPAIRPAKLRVFDGKASSVISFLREVHTNITLGEASIPTDAKKITFMTSYYKDGEPMLWHHSLELSQDPVLGDFKAYLKAFKNRFESPDLVECMMDKVETMTQTHSAAEYSAHFQEALEYLDINEPLKIHYFHRGLKEDVKNAWVFCRDKPVIFLSL</sequence>
<gene>
    <name evidence="2" type="ORF">GFSPODELE1_LOCUS8331</name>
</gene>
<evidence type="ECO:0000259" key="1">
    <source>
        <dbReference type="Pfam" id="PF19259"/>
    </source>
</evidence>